<proteinExistence type="predicted"/>
<sequence length="108" mass="11972">MTADPATLPLDQKAMVDAMPIWAVAAYAIAVWVGLAGTIMLLLRRKLAEPLLLVSVIAVIFTFLPYAVTPAMRDLASTNDIAMAIGIFAITWTIFWFARHSRLRGWLR</sequence>
<accession>A0A6G7ZQ34</accession>
<keyword evidence="1" id="KW-0472">Membrane</keyword>
<keyword evidence="1" id="KW-1133">Transmembrane helix</keyword>
<evidence type="ECO:0000313" key="2">
    <source>
        <dbReference type="EMBL" id="QIL03094.1"/>
    </source>
</evidence>
<keyword evidence="3" id="KW-1185">Reference proteome</keyword>
<dbReference type="KEGG" id="ssin:G7078_10105"/>
<feature type="transmembrane region" description="Helical" evidence="1">
    <location>
        <begin position="81"/>
        <end position="98"/>
    </location>
</feature>
<name>A0A6G7ZQ34_9SPHN</name>
<dbReference type="AlphaFoldDB" id="A0A6G7ZQ34"/>
<dbReference type="Proteomes" id="UP000502502">
    <property type="component" value="Chromosome"/>
</dbReference>
<reference evidence="2 3" key="1">
    <citation type="submission" date="2020-03" db="EMBL/GenBank/DDBJ databases">
        <title>Sphingomonas sp. nov., isolated from fish.</title>
        <authorList>
            <person name="Hyun D.-W."/>
            <person name="Bae J.-W."/>
        </authorList>
    </citation>
    <scope>NUCLEOTIDE SEQUENCE [LARGE SCALE GENOMIC DNA]</scope>
    <source>
        <strain evidence="2 3">HDW15C</strain>
    </source>
</reference>
<feature type="transmembrane region" description="Helical" evidence="1">
    <location>
        <begin position="20"/>
        <end position="43"/>
    </location>
</feature>
<evidence type="ECO:0000256" key="1">
    <source>
        <dbReference type="SAM" id="Phobius"/>
    </source>
</evidence>
<dbReference type="RefSeq" id="WP_166095664.1">
    <property type="nucleotide sequence ID" value="NZ_CP049871.1"/>
</dbReference>
<protein>
    <submittedName>
        <fullName evidence="2">Uncharacterized protein</fullName>
    </submittedName>
</protein>
<evidence type="ECO:0000313" key="3">
    <source>
        <dbReference type="Proteomes" id="UP000502502"/>
    </source>
</evidence>
<keyword evidence="1" id="KW-0812">Transmembrane</keyword>
<organism evidence="2 3">
    <name type="scientific">Sphingomonas sinipercae</name>
    <dbReference type="NCBI Taxonomy" id="2714944"/>
    <lineage>
        <taxon>Bacteria</taxon>
        <taxon>Pseudomonadati</taxon>
        <taxon>Pseudomonadota</taxon>
        <taxon>Alphaproteobacteria</taxon>
        <taxon>Sphingomonadales</taxon>
        <taxon>Sphingomonadaceae</taxon>
        <taxon>Sphingomonas</taxon>
    </lineage>
</organism>
<dbReference type="EMBL" id="CP049871">
    <property type="protein sequence ID" value="QIL03094.1"/>
    <property type="molecule type" value="Genomic_DNA"/>
</dbReference>
<feature type="transmembrane region" description="Helical" evidence="1">
    <location>
        <begin position="50"/>
        <end position="69"/>
    </location>
</feature>
<gene>
    <name evidence="2" type="ORF">G7078_10105</name>
</gene>